<proteinExistence type="inferred from homology"/>
<keyword evidence="6 14" id="KW-1133">Transmembrane helix</keyword>
<comment type="catalytic activity">
    <reaction evidence="12">
        <text>a ribonucleoside 5'-triphosphate + 2 H2O = a ribonucleoside 5'-phosphate + 2 phosphate + 2 H(+)</text>
        <dbReference type="Rhea" id="RHEA:36795"/>
        <dbReference type="ChEBI" id="CHEBI:15377"/>
        <dbReference type="ChEBI" id="CHEBI:15378"/>
        <dbReference type="ChEBI" id="CHEBI:43474"/>
        <dbReference type="ChEBI" id="CHEBI:58043"/>
        <dbReference type="ChEBI" id="CHEBI:61557"/>
        <dbReference type="EC" id="3.6.1.5"/>
    </reaction>
</comment>
<dbReference type="PANTHER" id="PTHR11782">
    <property type="entry name" value="ADENOSINE/GUANOSINE DIPHOSPHATASE"/>
    <property type="match status" value="1"/>
</dbReference>
<evidence type="ECO:0000313" key="15">
    <source>
        <dbReference type="EMBL" id="KAH0907138.1"/>
    </source>
</evidence>
<sequence>MTMMNAVRSALGDMVITFFWVILSATFGLQTAAIISAAGFHGITWAPPLITTVVVFFSISVFTVIGNFLGGASFNPCGNAAFYTAGVSTDSLFSLAIRSPAQALGAAAGAITIMEMIPEKYKTMIGGRPSFRVDAHSGAISEVILSFSVTFLVLLIILRGPRKLLAKTFLLAIATVSVFIAGSTFTRPFMNPAIAFGWAYIHKSHNTWNHFYVYWFSSFTGAILSAILFRSLFQPPLPFGDTSFESPSFDLEPSQDPPQTSGNGKIRYRSPSYTELLESVSTATGSPPTSEYHQGLLSVDGEKMTAKRGIGRHESLADKIQRHRSILLVISVPVVLIALVLLLMPGRSATDAVVEEYTVLNRKGGPNSRPPKNYAVVFDAGSSGSRVHVYCFDKNLDLVPLGNELELFLQLKPGLSAYPTDPRQAANSLVSLLDKAESSVPRELRPKTPVRVGATAGLRTLGHEASENILQAVKELLRDRSMLKTEANAVTVLDGTQEGSYQWVTINYLLRNLGKPYSDTVGVVDLGGGSVQMAYSISEEDAASAPKPLEGEDAYVREMYLKGRKYFLYVHSYLHYGLLAARAEILKVSEDSNNPCIVTGYDGTYKYGGEELKAAALQSGASLDECRRLTINALKVNDTLCTHMKCTFGGVWNGGRGGGQKNMFVASFFFDRAAEAGFVDPKQPVATVRPIDFEKAAKKACSMKMEEGKSKFSRVEEDNLPYLCMDLVYQYTLLVDGFGLKPTQTITLVKKVKYGEQAVEAAWPLGSAIEAVSSP</sequence>
<dbReference type="PROSITE" id="PS01238">
    <property type="entry name" value="GDA1_CD39_NTPASE"/>
    <property type="match status" value="1"/>
</dbReference>
<evidence type="ECO:0000256" key="10">
    <source>
        <dbReference type="ARBA" id="ARBA00031428"/>
    </source>
</evidence>
<dbReference type="Gene3D" id="3.30.420.150">
    <property type="entry name" value="Exopolyphosphatase. Domain 2"/>
    <property type="match status" value="1"/>
</dbReference>
<reference evidence="15 16" key="1">
    <citation type="submission" date="2021-05" db="EMBL/GenBank/DDBJ databases">
        <title>Genome Assembly of Synthetic Allotetraploid Brassica napus Reveals Homoeologous Exchanges between Subgenomes.</title>
        <authorList>
            <person name="Davis J.T."/>
        </authorList>
    </citation>
    <scope>NUCLEOTIDE SEQUENCE [LARGE SCALE GENOMIC DNA]</scope>
    <source>
        <strain evidence="16">cv. Da-Ae</strain>
        <tissue evidence="15">Seedling</tissue>
    </source>
</reference>
<comment type="similarity">
    <text evidence="2 13">Belongs to the GDA1/CD39 NTPase family.</text>
</comment>
<name>A0ABQ8BQU7_BRANA</name>
<dbReference type="Pfam" id="PF00230">
    <property type="entry name" value="MIP"/>
    <property type="match status" value="1"/>
</dbReference>
<gene>
    <name evidence="15" type="ORF">HID58_038965</name>
</gene>
<dbReference type="InterPro" id="IPR000407">
    <property type="entry name" value="GDA1_CD39_NTPase"/>
</dbReference>
<dbReference type="EMBL" id="JAGKQM010000010">
    <property type="protein sequence ID" value="KAH0907138.1"/>
    <property type="molecule type" value="Genomic_DNA"/>
</dbReference>
<feature type="transmembrane region" description="Helical" evidence="14">
    <location>
        <begin position="95"/>
        <end position="117"/>
    </location>
</feature>
<feature type="transmembrane region" description="Helical" evidence="14">
    <location>
        <begin position="326"/>
        <end position="344"/>
    </location>
</feature>
<dbReference type="Gene3D" id="3.30.420.40">
    <property type="match status" value="1"/>
</dbReference>
<keyword evidence="4 14" id="KW-0812">Transmembrane</keyword>
<keyword evidence="5 13" id="KW-0378">Hydrolase</keyword>
<evidence type="ECO:0000256" key="7">
    <source>
        <dbReference type="ARBA" id="ARBA00023136"/>
    </source>
</evidence>
<dbReference type="Gene3D" id="1.20.1080.10">
    <property type="entry name" value="Glycerol uptake facilitator protein"/>
    <property type="match status" value="1"/>
</dbReference>
<feature type="transmembrane region" description="Helical" evidence="14">
    <location>
        <begin position="169"/>
        <end position="190"/>
    </location>
</feature>
<feature type="transmembrane region" description="Helical" evidence="14">
    <location>
        <begin position="137"/>
        <end position="157"/>
    </location>
</feature>
<organism evidence="15 16">
    <name type="scientific">Brassica napus</name>
    <name type="common">Rape</name>
    <dbReference type="NCBI Taxonomy" id="3708"/>
    <lineage>
        <taxon>Eukaryota</taxon>
        <taxon>Viridiplantae</taxon>
        <taxon>Streptophyta</taxon>
        <taxon>Embryophyta</taxon>
        <taxon>Tracheophyta</taxon>
        <taxon>Spermatophyta</taxon>
        <taxon>Magnoliopsida</taxon>
        <taxon>eudicotyledons</taxon>
        <taxon>Gunneridae</taxon>
        <taxon>Pentapetalae</taxon>
        <taxon>rosids</taxon>
        <taxon>malvids</taxon>
        <taxon>Brassicales</taxon>
        <taxon>Brassicaceae</taxon>
        <taxon>Brassiceae</taxon>
        <taxon>Brassica</taxon>
    </lineage>
</organism>
<dbReference type="Pfam" id="PF01150">
    <property type="entry name" value="GDA1_CD39"/>
    <property type="match status" value="1"/>
</dbReference>
<dbReference type="PRINTS" id="PR00783">
    <property type="entry name" value="MINTRINSICP"/>
</dbReference>
<dbReference type="PANTHER" id="PTHR11782:SF110">
    <property type="entry name" value="APYRASE"/>
    <property type="match status" value="1"/>
</dbReference>
<dbReference type="Proteomes" id="UP000824890">
    <property type="component" value="Unassembled WGS sequence"/>
</dbReference>
<evidence type="ECO:0000256" key="4">
    <source>
        <dbReference type="ARBA" id="ARBA00022692"/>
    </source>
</evidence>
<evidence type="ECO:0000256" key="8">
    <source>
        <dbReference type="ARBA" id="ARBA00030084"/>
    </source>
</evidence>
<keyword evidence="16" id="KW-1185">Reference proteome</keyword>
<evidence type="ECO:0000256" key="2">
    <source>
        <dbReference type="ARBA" id="ARBA00009283"/>
    </source>
</evidence>
<keyword evidence="7 14" id="KW-0472">Membrane</keyword>
<feature type="transmembrane region" description="Helical" evidence="14">
    <location>
        <begin position="53"/>
        <end position="74"/>
    </location>
</feature>
<dbReference type="InterPro" id="IPR000425">
    <property type="entry name" value="MIP"/>
</dbReference>
<comment type="caution">
    <text evidence="15">The sequence shown here is derived from an EMBL/GenBank/DDBJ whole genome shotgun (WGS) entry which is preliminary data.</text>
</comment>
<protein>
    <recommendedName>
        <fullName evidence="3">apyrase</fullName>
        <ecNumber evidence="3">3.6.1.5</ecNumber>
    </recommendedName>
    <alternativeName>
        <fullName evidence="10">ATP-diphosphatase</fullName>
    </alternativeName>
    <alternativeName>
        <fullName evidence="11">ATP-diphosphohydrolase</fullName>
    </alternativeName>
    <alternativeName>
        <fullName evidence="8">Adenosine diphosphatase</fullName>
    </alternativeName>
    <alternativeName>
        <fullName evidence="9">NTPDase</fullName>
    </alternativeName>
</protein>
<feature type="transmembrane region" description="Helical" evidence="14">
    <location>
        <begin position="210"/>
        <end position="229"/>
    </location>
</feature>
<evidence type="ECO:0000256" key="11">
    <source>
        <dbReference type="ARBA" id="ARBA00032306"/>
    </source>
</evidence>
<evidence type="ECO:0000256" key="14">
    <source>
        <dbReference type="SAM" id="Phobius"/>
    </source>
</evidence>
<evidence type="ECO:0000256" key="6">
    <source>
        <dbReference type="ARBA" id="ARBA00022989"/>
    </source>
</evidence>
<evidence type="ECO:0000256" key="3">
    <source>
        <dbReference type="ARBA" id="ARBA00012148"/>
    </source>
</evidence>
<accession>A0ABQ8BQU7</accession>
<evidence type="ECO:0000256" key="12">
    <source>
        <dbReference type="ARBA" id="ARBA00049175"/>
    </source>
</evidence>
<evidence type="ECO:0000256" key="5">
    <source>
        <dbReference type="ARBA" id="ARBA00022801"/>
    </source>
</evidence>
<dbReference type="CDD" id="cd24041">
    <property type="entry name" value="ASKHA_NBD_AtAPY1-like"/>
    <property type="match status" value="1"/>
</dbReference>
<evidence type="ECO:0000313" key="16">
    <source>
        <dbReference type="Proteomes" id="UP000824890"/>
    </source>
</evidence>
<evidence type="ECO:0000256" key="13">
    <source>
        <dbReference type="RuleBase" id="RU003833"/>
    </source>
</evidence>
<evidence type="ECO:0000256" key="1">
    <source>
        <dbReference type="ARBA" id="ARBA00004141"/>
    </source>
</evidence>
<dbReference type="InterPro" id="IPR023271">
    <property type="entry name" value="Aquaporin-like"/>
</dbReference>
<dbReference type="SUPFAM" id="SSF81338">
    <property type="entry name" value="Aquaporin-like"/>
    <property type="match status" value="1"/>
</dbReference>
<comment type="subcellular location">
    <subcellularLocation>
        <location evidence="1">Membrane</location>
        <topology evidence="1">Multi-pass membrane protein</topology>
    </subcellularLocation>
</comment>
<evidence type="ECO:0000256" key="9">
    <source>
        <dbReference type="ARBA" id="ARBA00031370"/>
    </source>
</evidence>
<dbReference type="EC" id="3.6.1.5" evidence="3"/>